<dbReference type="PANTHER" id="PTHR41339">
    <property type="entry name" value="LIPL48"/>
    <property type="match status" value="1"/>
</dbReference>
<evidence type="ECO:0000313" key="2">
    <source>
        <dbReference type="EMBL" id="GGX42880.1"/>
    </source>
</evidence>
<dbReference type="AlphaFoldDB" id="A0A918K201"/>
<keyword evidence="3" id="KW-1185">Reference proteome</keyword>
<gene>
    <name evidence="2" type="ORF">GCM10007392_06880</name>
</gene>
<reference evidence="2" key="1">
    <citation type="journal article" date="2014" name="Int. J. Syst. Evol. Microbiol.">
        <title>Complete genome sequence of Corynebacterium casei LMG S-19264T (=DSM 44701T), isolated from a smear-ripened cheese.</title>
        <authorList>
            <consortium name="US DOE Joint Genome Institute (JGI-PGF)"/>
            <person name="Walter F."/>
            <person name="Albersmeier A."/>
            <person name="Kalinowski J."/>
            <person name="Ruckert C."/>
        </authorList>
    </citation>
    <scope>NUCLEOTIDE SEQUENCE</scope>
    <source>
        <strain evidence="2">KCTC 22169</strain>
    </source>
</reference>
<comment type="caution">
    <text evidence="2">The sequence shown here is derived from an EMBL/GenBank/DDBJ whole genome shotgun (WGS) entry which is preliminary data.</text>
</comment>
<evidence type="ECO:0000256" key="1">
    <source>
        <dbReference type="SAM" id="MobiDB-lite"/>
    </source>
</evidence>
<reference evidence="2" key="2">
    <citation type="submission" date="2020-09" db="EMBL/GenBank/DDBJ databases">
        <authorList>
            <person name="Sun Q."/>
            <person name="Kim S."/>
        </authorList>
    </citation>
    <scope>NUCLEOTIDE SEQUENCE</scope>
    <source>
        <strain evidence="2">KCTC 22169</strain>
    </source>
</reference>
<dbReference type="EMBL" id="BMXR01000002">
    <property type="protein sequence ID" value="GGX42880.1"/>
    <property type="molecule type" value="Genomic_DNA"/>
</dbReference>
<protein>
    <submittedName>
        <fullName evidence="2">Uncharacterized protein</fullName>
    </submittedName>
</protein>
<proteinExistence type="predicted"/>
<name>A0A918K201_9GAMM</name>
<dbReference type="PANTHER" id="PTHR41339:SF1">
    <property type="entry name" value="SECRETED PROTEIN"/>
    <property type="match status" value="1"/>
</dbReference>
<feature type="compositionally biased region" description="Basic and acidic residues" evidence="1">
    <location>
        <begin position="281"/>
        <end position="302"/>
    </location>
</feature>
<organism evidence="2 3">
    <name type="scientific">Saccharospirillum salsuginis</name>
    <dbReference type="NCBI Taxonomy" id="418750"/>
    <lineage>
        <taxon>Bacteria</taxon>
        <taxon>Pseudomonadati</taxon>
        <taxon>Pseudomonadota</taxon>
        <taxon>Gammaproteobacteria</taxon>
        <taxon>Oceanospirillales</taxon>
        <taxon>Saccharospirillaceae</taxon>
        <taxon>Saccharospirillum</taxon>
    </lineage>
</organism>
<feature type="region of interest" description="Disordered" evidence="1">
    <location>
        <begin position="279"/>
        <end position="307"/>
    </location>
</feature>
<evidence type="ECO:0000313" key="3">
    <source>
        <dbReference type="Proteomes" id="UP000626148"/>
    </source>
</evidence>
<accession>A0A918K201</accession>
<sequence length="467" mass="50923">MPLMTAHTPNSSFLSAKTGYATSPRPSPNRKPVLPSVWRRVLMALIALGGLALLVSALDSPVMEQITGTVHIDQDIGKDTTWHANRTYVLETDVFVHGGARLTIEPGTRILGEHGSSLIVARESQLIARGTRSAPIVFTSAQDVGERARGDWGGVVLLGEDRTNEAFARVEGVDGRDIRGHFGGQVEEGSCGELTFVRIEYAGYEAFPGNELNGLTLGGCGPDTVLEHIQVHKALDDGIEFFGGSASMRHVLITGARDDSLDWDLGWNGRVQHLIIQQHTGEGDRGFEGDNSPERDDARPRSTPEFSNVTLISNSGEHTAMVLRSGTAGRFGNILIAGYGTHPIDLRDPLTGSLLEHNQLAFDSLLIESSRSIEQIWPAETGEKNNDAGVDEATVFAAPTQTAEKLFTQNARNPRQPVFRPGMQAYREQASWPSDSDFWDRSATYYGAVDPQVSNPWYLGWTDFSEN</sequence>
<dbReference type="Proteomes" id="UP000626148">
    <property type="component" value="Unassembled WGS sequence"/>
</dbReference>